<keyword evidence="1" id="KW-1133">Transmembrane helix</keyword>
<feature type="transmembrane region" description="Helical" evidence="1">
    <location>
        <begin position="23"/>
        <end position="49"/>
    </location>
</feature>
<accession>D0WG33</accession>
<dbReference type="Proteomes" id="UP000006001">
    <property type="component" value="Unassembled WGS sequence"/>
</dbReference>
<evidence type="ECO:0000256" key="1">
    <source>
        <dbReference type="SAM" id="Phobius"/>
    </source>
</evidence>
<keyword evidence="1" id="KW-0812">Transmembrane</keyword>
<comment type="caution">
    <text evidence="2">The sequence shown here is derived from an EMBL/GenBank/DDBJ whole genome shotgun (WGS) entry which is preliminary data.</text>
</comment>
<dbReference type="EMBL" id="ACUX02000006">
    <property type="protein sequence ID" value="EEZ61446.1"/>
    <property type="molecule type" value="Genomic_DNA"/>
</dbReference>
<gene>
    <name evidence="2" type="ORF">HMPREF0762_00784</name>
</gene>
<evidence type="ECO:0000313" key="2">
    <source>
        <dbReference type="EMBL" id="EEZ61446.1"/>
    </source>
</evidence>
<dbReference type="AlphaFoldDB" id="D0WG33"/>
<protein>
    <submittedName>
        <fullName evidence="2">Uncharacterized protein</fullName>
    </submittedName>
</protein>
<keyword evidence="1" id="KW-0472">Membrane</keyword>
<reference evidence="2" key="1">
    <citation type="submission" date="2009-10" db="EMBL/GenBank/DDBJ databases">
        <authorList>
            <person name="Weinstock G."/>
            <person name="Sodergren E."/>
            <person name="Clifton S."/>
            <person name="Fulton L."/>
            <person name="Fulton B."/>
            <person name="Courtney L."/>
            <person name="Fronick C."/>
            <person name="Harrison M."/>
            <person name="Strong C."/>
            <person name="Farmer C."/>
            <person name="Delahaunty K."/>
            <person name="Markovic C."/>
            <person name="Hall O."/>
            <person name="Minx P."/>
            <person name="Tomlinson C."/>
            <person name="Mitreva M."/>
            <person name="Nelson J."/>
            <person name="Hou S."/>
            <person name="Wollam A."/>
            <person name="Pepin K.H."/>
            <person name="Johnson M."/>
            <person name="Bhonagiri V."/>
            <person name="Nash W.E."/>
            <person name="Warren W."/>
            <person name="Chinwalla A."/>
            <person name="Mardis E.R."/>
            <person name="Wilson R.K."/>
        </authorList>
    </citation>
    <scope>NUCLEOTIDE SEQUENCE [LARGE SCALE GENOMIC DNA]</scope>
    <source>
        <strain evidence="2">ATCC 700122</strain>
    </source>
</reference>
<dbReference type="HOGENOM" id="CLU_2345169_0_0_11"/>
<feature type="transmembrane region" description="Helical" evidence="1">
    <location>
        <begin position="61"/>
        <end position="87"/>
    </location>
</feature>
<dbReference type="GeneID" id="85007371"/>
<sequence length="97" mass="10592">MANPDEEREIAQLPLKYQPLSMWAYLGYTLLFQCVPLVGIIMAFVFAFNDSNIARRNFARSFVLVFAIEVVLGIILGLTGMAALLAAGSMSTGTMQA</sequence>
<evidence type="ECO:0000313" key="3">
    <source>
        <dbReference type="Proteomes" id="UP000006001"/>
    </source>
</evidence>
<proteinExistence type="predicted"/>
<dbReference type="RefSeq" id="WP_006362034.1">
    <property type="nucleotide sequence ID" value="NZ_GG700630.1"/>
</dbReference>
<name>D0WG33_SLAES</name>
<organism evidence="2 3">
    <name type="scientific">Slackia exigua (strain ATCC 700122 / DSM 15923 / CIP 105133 / JCM 11022 / KCTC 5966 / S-7)</name>
    <dbReference type="NCBI Taxonomy" id="649764"/>
    <lineage>
        <taxon>Bacteria</taxon>
        <taxon>Bacillati</taxon>
        <taxon>Actinomycetota</taxon>
        <taxon>Coriobacteriia</taxon>
        <taxon>Eggerthellales</taxon>
        <taxon>Eggerthellaceae</taxon>
        <taxon>Slackia</taxon>
    </lineage>
</organism>
<keyword evidence="3" id="KW-1185">Reference proteome</keyword>